<feature type="domain" description="Histidine kinase" evidence="8">
    <location>
        <begin position="448"/>
        <end position="538"/>
    </location>
</feature>
<dbReference type="InterPro" id="IPR005467">
    <property type="entry name" value="His_kinase_dom"/>
</dbReference>
<name>A0A1N7LHI5_9BACL</name>
<sequence length="551" mass="61529">MAGEIREKQWETLRTIAETLNRSTDVRPMLQSVLEELLEVTGLATGWIFLAGERMEYEPVAVHRLPPGLSVEENRPMCQGSCWCLNKFWDGRLQEAANIMECKRLENAVKHGWGDTQGITHHATVPLIAGKERIGLLNVASPGKESFSGDELALLEAVAYQIGTAVQKTRLIQVQRQRVEQYARLDEVSRFLWTVPDPETLPRKVVCEAGRQFRWPWVGMWTGEGEQLKLVSLYSRGNCAEPEVSMPVDKVGPIGLAFTRQRAVTGEKGLEALRILWPDCASVAAVPISTRNRRIGVLSVGVPRSNDLEEGDLPVITALGEHLSLVMEKALLEEERKRYTLVEERNRLARDLHDSVNQKLFSLSLSAHAAKDLPPEQGQLLRETLEDIHHLSREALKEMRSLIWQLRPAGLEEGVVTALRKHGRELGLIVEDEVEGVRELPRRVEEALWRIGQEALNNISRHAGTDRAHLSLKMGRREIRLEIADHGCGFSRESVHGGKRSLGLSSMKERAELLGGTLTLESRPAQGTVCRAVIPIRERSEGDADPDSVGG</sequence>
<dbReference type="InterPro" id="IPR011712">
    <property type="entry name" value="Sig_transdc_His_kin_sub3_dim/P"/>
</dbReference>
<keyword evidence="3" id="KW-0808">Transferase</keyword>
<evidence type="ECO:0000256" key="5">
    <source>
        <dbReference type="ARBA" id="ARBA00022777"/>
    </source>
</evidence>
<dbReference type="SMART" id="SM00065">
    <property type="entry name" value="GAF"/>
    <property type="match status" value="2"/>
</dbReference>
<comment type="catalytic activity">
    <reaction evidence="1">
        <text>ATP + protein L-histidine = ADP + protein N-phospho-L-histidine.</text>
        <dbReference type="EC" id="2.7.13.3"/>
    </reaction>
</comment>
<dbReference type="RefSeq" id="WP_076524482.1">
    <property type="nucleotide sequence ID" value="NZ_CP048103.1"/>
</dbReference>
<accession>A0A1N7LHI5</accession>
<keyword evidence="7" id="KW-0902">Two-component regulatory system</keyword>
<dbReference type="GO" id="GO:0016020">
    <property type="term" value="C:membrane"/>
    <property type="evidence" value="ECO:0007669"/>
    <property type="project" value="InterPro"/>
</dbReference>
<dbReference type="InterPro" id="IPR029016">
    <property type="entry name" value="GAF-like_dom_sf"/>
</dbReference>
<reference evidence="10" key="1">
    <citation type="submission" date="2017-01" db="EMBL/GenBank/DDBJ databases">
        <authorList>
            <person name="Varghese N."/>
            <person name="Submissions S."/>
        </authorList>
    </citation>
    <scope>NUCLEOTIDE SEQUENCE [LARGE SCALE GENOMIC DNA]</scope>
    <source>
        <strain evidence="10">DSM 45196</strain>
    </source>
</reference>
<evidence type="ECO:0000256" key="3">
    <source>
        <dbReference type="ARBA" id="ARBA00022679"/>
    </source>
</evidence>
<keyword evidence="5" id="KW-0418">Kinase</keyword>
<dbReference type="Gene3D" id="1.20.5.1930">
    <property type="match status" value="1"/>
</dbReference>
<dbReference type="PANTHER" id="PTHR24421:SF40">
    <property type="entry name" value="SENSOR HISTIDINE KINASE YHCY"/>
    <property type="match status" value="1"/>
</dbReference>
<dbReference type="SUPFAM" id="SSF55781">
    <property type="entry name" value="GAF domain-like"/>
    <property type="match status" value="2"/>
</dbReference>
<dbReference type="GO" id="GO:0046983">
    <property type="term" value="F:protein dimerization activity"/>
    <property type="evidence" value="ECO:0007669"/>
    <property type="project" value="InterPro"/>
</dbReference>
<keyword evidence="6" id="KW-0067">ATP-binding</keyword>
<dbReference type="Proteomes" id="UP000186795">
    <property type="component" value="Unassembled WGS sequence"/>
</dbReference>
<dbReference type="PROSITE" id="PS50109">
    <property type="entry name" value="HIS_KIN"/>
    <property type="match status" value="1"/>
</dbReference>
<dbReference type="SMART" id="SM00387">
    <property type="entry name" value="HATPase_c"/>
    <property type="match status" value="1"/>
</dbReference>
<evidence type="ECO:0000313" key="10">
    <source>
        <dbReference type="Proteomes" id="UP000186795"/>
    </source>
</evidence>
<dbReference type="OrthoDB" id="9795828at2"/>
<evidence type="ECO:0000259" key="8">
    <source>
        <dbReference type="PROSITE" id="PS50109"/>
    </source>
</evidence>
<dbReference type="Pfam" id="PF13185">
    <property type="entry name" value="GAF_2"/>
    <property type="match status" value="2"/>
</dbReference>
<dbReference type="AlphaFoldDB" id="A0A1N7LHI5"/>
<organism evidence="9 10">
    <name type="scientific">Kroppenstedtia eburnea</name>
    <dbReference type="NCBI Taxonomy" id="714067"/>
    <lineage>
        <taxon>Bacteria</taxon>
        <taxon>Bacillati</taxon>
        <taxon>Bacillota</taxon>
        <taxon>Bacilli</taxon>
        <taxon>Bacillales</taxon>
        <taxon>Thermoactinomycetaceae</taxon>
        <taxon>Kroppenstedtia</taxon>
    </lineage>
</organism>
<keyword evidence="10" id="KW-1185">Reference proteome</keyword>
<dbReference type="Pfam" id="PF07730">
    <property type="entry name" value="HisKA_3"/>
    <property type="match status" value="1"/>
</dbReference>
<dbReference type="InterPro" id="IPR003018">
    <property type="entry name" value="GAF"/>
</dbReference>
<dbReference type="Gene3D" id="3.30.565.10">
    <property type="entry name" value="Histidine kinase-like ATPase, C-terminal domain"/>
    <property type="match status" value="1"/>
</dbReference>
<evidence type="ECO:0000256" key="1">
    <source>
        <dbReference type="ARBA" id="ARBA00000085"/>
    </source>
</evidence>
<proteinExistence type="predicted"/>
<dbReference type="SUPFAM" id="SSF55874">
    <property type="entry name" value="ATPase domain of HSP90 chaperone/DNA topoisomerase II/histidine kinase"/>
    <property type="match status" value="1"/>
</dbReference>
<evidence type="ECO:0000256" key="4">
    <source>
        <dbReference type="ARBA" id="ARBA00022741"/>
    </source>
</evidence>
<dbReference type="CDD" id="cd16917">
    <property type="entry name" value="HATPase_UhpB-NarQ-NarX-like"/>
    <property type="match status" value="1"/>
</dbReference>
<dbReference type="EMBL" id="FTOD01000004">
    <property type="protein sequence ID" value="SIS73264.1"/>
    <property type="molecule type" value="Genomic_DNA"/>
</dbReference>
<dbReference type="GO" id="GO:0005524">
    <property type="term" value="F:ATP binding"/>
    <property type="evidence" value="ECO:0007669"/>
    <property type="project" value="UniProtKB-KW"/>
</dbReference>
<dbReference type="InterPro" id="IPR050482">
    <property type="entry name" value="Sensor_HK_TwoCompSys"/>
</dbReference>
<dbReference type="PANTHER" id="PTHR24421">
    <property type="entry name" value="NITRATE/NITRITE SENSOR PROTEIN NARX-RELATED"/>
    <property type="match status" value="1"/>
</dbReference>
<dbReference type="InterPro" id="IPR003594">
    <property type="entry name" value="HATPase_dom"/>
</dbReference>
<dbReference type="GO" id="GO:0000155">
    <property type="term" value="F:phosphorelay sensor kinase activity"/>
    <property type="evidence" value="ECO:0007669"/>
    <property type="project" value="InterPro"/>
</dbReference>
<protein>
    <recommendedName>
        <fullName evidence="2">histidine kinase</fullName>
        <ecNumber evidence="2">2.7.13.3</ecNumber>
    </recommendedName>
</protein>
<dbReference type="EC" id="2.7.13.3" evidence="2"/>
<evidence type="ECO:0000256" key="2">
    <source>
        <dbReference type="ARBA" id="ARBA00012438"/>
    </source>
</evidence>
<keyword evidence="4" id="KW-0547">Nucleotide-binding</keyword>
<dbReference type="InterPro" id="IPR036890">
    <property type="entry name" value="HATPase_C_sf"/>
</dbReference>
<dbReference type="Pfam" id="PF02518">
    <property type="entry name" value="HATPase_c"/>
    <property type="match status" value="1"/>
</dbReference>
<evidence type="ECO:0000256" key="6">
    <source>
        <dbReference type="ARBA" id="ARBA00022840"/>
    </source>
</evidence>
<evidence type="ECO:0000256" key="7">
    <source>
        <dbReference type="ARBA" id="ARBA00023012"/>
    </source>
</evidence>
<evidence type="ECO:0000313" key="9">
    <source>
        <dbReference type="EMBL" id="SIS73264.1"/>
    </source>
</evidence>
<dbReference type="Gene3D" id="3.30.450.40">
    <property type="match status" value="2"/>
</dbReference>
<gene>
    <name evidence="9" type="ORF">SAMN05421790_104174</name>
</gene>